<evidence type="ECO:0000313" key="4">
    <source>
        <dbReference type="Proteomes" id="UP000018890"/>
    </source>
</evidence>
<feature type="transmembrane region" description="Helical" evidence="1">
    <location>
        <begin position="253"/>
        <end position="278"/>
    </location>
</feature>
<keyword evidence="1" id="KW-0812">Transmembrane</keyword>
<comment type="caution">
    <text evidence="3">The sequence shown here is derived from an EMBL/GenBank/DDBJ whole genome shotgun (WGS) entry which is preliminary data.</text>
</comment>
<dbReference type="InterPro" id="IPR007349">
    <property type="entry name" value="DUF418"/>
</dbReference>
<dbReference type="EMBL" id="BAUT01000065">
    <property type="protein sequence ID" value="GAE27799.1"/>
    <property type="molecule type" value="Genomic_DNA"/>
</dbReference>
<evidence type="ECO:0000313" key="3">
    <source>
        <dbReference type="EMBL" id="GAE27799.1"/>
    </source>
</evidence>
<feature type="transmembrane region" description="Helical" evidence="1">
    <location>
        <begin position="92"/>
        <end position="107"/>
    </location>
</feature>
<feature type="transmembrane region" description="Helical" evidence="1">
    <location>
        <begin position="68"/>
        <end position="86"/>
    </location>
</feature>
<dbReference type="STRING" id="1236970.JCM9140_3959"/>
<feature type="transmembrane region" description="Helical" evidence="1">
    <location>
        <begin position="186"/>
        <end position="202"/>
    </location>
</feature>
<reference evidence="3" key="1">
    <citation type="journal article" date="2014" name="Genome Announc.">
        <title>Draft Genome Sequences of Three Alkaliphilic Bacillus Strains, Bacillus wakoensis JCM 9140T, Bacillus akibai JCM 9157T, and Bacillus hemicellulosilyticus JCM 9152T.</title>
        <authorList>
            <person name="Yuki M."/>
            <person name="Oshima K."/>
            <person name="Suda W."/>
            <person name="Oshida Y."/>
            <person name="Kitamura K."/>
            <person name="Iida T."/>
            <person name="Hattori M."/>
            <person name="Ohkuma M."/>
        </authorList>
    </citation>
    <scope>NUCLEOTIDE SEQUENCE [LARGE SCALE GENOMIC DNA]</scope>
    <source>
        <strain evidence="3">JCM 9140</strain>
    </source>
</reference>
<accession>W4Q8R6</accession>
<dbReference type="InterPro" id="IPR052529">
    <property type="entry name" value="Bact_Transport_Assoc"/>
</dbReference>
<protein>
    <submittedName>
        <fullName evidence="3">Membrane protein</fullName>
    </submittedName>
</protein>
<organism evidence="3 4">
    <name type="scientific">Halalkalibacter wakoensis JCM 9140</name>
    <dbReference type="NCBI Taxonomy" id="1236970"/>
    <lineage>
        <taxon>Bacteria</taxon>
        <taxon>Bacillati</taxon>
        <taxon>Bacillota</taxon>
        <taxon>Bacilli</taxon>
        <taxon>Bacillales</taxon>
        <taxon>Bacillaceae</taxon>
        <taxon>Halalkalibacter</taxon>
    </lineage>
</organism>
<keyword evidence="4" id="KW-1185">Reference proteome</keyword>
<sequence>MPLFQSPQLIADMYMIPQQLSESDKWIRIFLDVFIENKFFTIFSFLFGLGFYIFMNRAEGKGKRFYRLYIRRLTLLALFGLMHLVFLWYGDILLNYALAGFLLLFFYKRKAQTILIVIITFTLALIILLSLNFFSSPEELKLEIQMLQVEGAGKMEEAVEQYQNSSYLELMSYRFSNEVIPVLKDLPFSMLTAWYMFLIGLYTGKRNIISHFHSHRNLVKRVWWISLLCSIPISILIIALHLNFLKFGIHNEIFIQVFVTFSGLSLSLFYLSTILFLLQKDKWRKRLNPFSYIGRMALTNYIMQTFIGVGIFTGLGLFGDVNLTLGIILSLIIFPIQILFSYLWLKYYKYGPLEWLWRSITYGEFQTLKMRK</sequence>
<feature type="transmembrane region" description="Helical" evidence="1">
    <location>
        <begin position="222"/>
        <end position="241"/>
    </location>
</feature>
<name>W4Q8R6_9BACI</name>
<feature type="transmembrane region" description="Helical" evidence="1">
    <location>
        <begin position="39"/>
        <end position="56"/>
    </location>
</feature>
<dbReference type="PANTHER" id="PTHR30590:SF3">
    <property type="entry name" value="HYPOTHETICAL MEMBRANE SPANNING PROTEIN"/>
    <property type="match status" value="1"/>
</dbReference>
<dbReference type="Pfam" id="PF04235">
    <property type="entry name" value="DUF418"/>
    <property type="match status" value="1"/>
</dbReference>
<dbReference type="PANTHER" id="PTHR30590">
    <property type="entry name" value="INNER MEMBRANE PROTEIN"/>
    <property type="match status" value="1"/>
</dbReference>
<evidence type="ECO:0000259" key="2">
    <source>
        <dbReference type="Pfam" id="PF04235"/>
    </source>
</evidence>
<feature type="transmembrane region" description="Helical" evidence="1">
    <location>
        <begin position="298"/>
        <end position="319"/>
    </location>
</feature>
<dbReference type="AlphaFoldDB" id="W4Q8R6"/>
<keyword evidence="1" id="KW-1133">Transmembrane helix</keyword>
<keyword evidence="1" id="KW-0472">Membrane</keyword>
<feature type="transmembrane region" description="Helical" evidence="1">
    <location>
        <begin position="325"/>
        <end position="345"/>
    </location>
</feature>
<evidence type="ECO:0000256" key="1">
    <source>
        <dbReference type="SAM" id="Phobius"/>
    </source>
</evidence>
<dbReference type="Proteomes" id="UP000018890">
    <property type="component" value="Unassembled WGS sequence"/>
</dbReference>
<feature type="domain" description="DUF418" evidence="2">
    <location>
        <begin position="204"/>
        <end position="363"/>
    </location>
</feature>
<proteinExistence type="predicted"/>
<feature type="transmembrane region" description="Helical" evidence="1">
    <location>
        <begin position="114"/>
        <end position="134"/>
    </location>
</feature>
<gene>
    <name evidence="3" type="ORF">JCM9140_3959</name>
</gene>